<evidence type="ECO:0000313" key="3">
    <source>
        <dbReference type="EMBL" id="AGY57807.1"/>
    </source>
</evidence>
<feature type="domain" description="SpoVT-AbrB" evidence="2">
    <location>
        <begin position="75"/>
        <end position="120"/>
    </location>
</feature>
<keyword evidence="1" id="KW-0238">DNA-binding</keyword>
<dbReference type="InterPro" id="IPR007159">
    <property type="entry name" value="SpoVT-AbrB_dom"/>
</dbReference>
<dbReference type="EMBL" id="CP003587">
    <property type="protein sequence ID" value="AGY57807.1"/>
    <property type="molecule type" value="Genomic_DNA"/>
</dbReference>
<sequence>MGAVTGRDLLQLIKQNPDKSARQLAEIAGYTTSTKSGQQRVKMLAFQKAVLEANNINFKGGEEEVETVRGGRKATYRIQVQQNGNLLIGAAYTRQINLKPGTTFEIQIGRKHLKLVQLGKDEVPVE</sequence>
<protein>
    <recommendedName>
        <fullName evidence="2">SpoVT-AbrB domain-containing protein</fullName>
    </recommendedName>
</protein>
<dbReference type="PANTHER" id="PTHR42182">
    <property type="entry name" value="SLL0359 PROTEIN"/>
    <property type="match status" value="1"/>
</dbReference>
<dbReference type="PANTHER" id="PTHR42182:SF1">
    <property type="entry name" value="SLL0359 PROTEIN"/>
    <property type="match status" value="1"/>
</dbReference>
<dbReference type="eggNOG" id="COG2002">
    <property type="taxonomic scope" value="Bacteria"/>
</dbReference>
<dbReference type="AlphaFoldDB" id="U5QFU8"/>
<evidence type="ECO:0000256" key="1">
    <source>
        <dbReference type="PROSITE-ProRule" id="PRU01076"/>
    </source>
</evidence>
<dbReference type="GO" id="GO:0032993">
    <property type="term" value="C:protein-DNA complex"/>
    <property type="evidence" value="ECO:0007669"/>
    <property type="project" value="TreeGrafter"/>
</dbReference>
<dbReference type="PROSITE" id="PS51740">
    <property type="entry name" value="SPOVT_ABRB"/>
    <property type="match status" value="1"/>
</dbReference>
<evidence type="ECO:0000259" key="2">
    <source>
        <dbReference type="PROSITE" id="PS51740"/>
    </source>
</evidence>
<reference evidence="3 4" key="1">
    <citation type="journal article" date="2013" name="PLoS ONE">
        <title>Cultivation and Complete Genome Sequencing of Gloeobacter kilaueensis sp. nov., from a Lava Cave in Kilauea Caldera, Hawai'i.</title>
        <authorList>
            <person name="Saw J.H."/>
            <person name="Schatz M."/>
            <person name="Brown M.V."/>
            <person name="Kunkel D.D."/>
            <person name="Foster J.S."/>
            <person name="Shick H."/>
            <person name="Christensen S."/>
            <person name="Hou S."/>
            <person name="Wan X."/>
            <person name="Donachie S.P."/>
        </authorList>
    </citation>
    <scope>NUCLEOTIDE SEQUENCE [LARGE SCALE GENOMIC DNA]</scope>
    <source>
        <strain evidence="4">JS</strain>
    </source>
</reference>
<dbReference type="HOGENOM" id="CLU_144044_0_0_3"/>
<accession>U5QFU8</accession>
<dbReference type="Proteomes" id="UP000017396">
    <property type="component" value="Chromosome"/>
</dbReference>
<dbReference type="STRING" id="1183438.GKIL_1561"/>
<gene>
    <name evidence="3" type="ORF">GKIL_1561</name>
</gene>
<keyword evidence="4" id="KW-1185">Reference proteome</keyword>
<dbReference type="GO" id="GO:0001217">
    <property type="term" value="F:DNA-binding transcription repressor activity"/>
    <property type="evidence" value="ECO:0007669"/>
    <property type="project" value="TreeGrafter"/>
</dbReference>
<dbReference type="RefSeq" id="WP_023172917.1">
    <property type="nucleotide sequence ID" value="NC_022600.1"/>
</dbReference>
<dbReference type="InterPro" id="IPR027360">
    <property type="entry name" value="AbrB-like"/>
</dbReference>
<dbReference type="GO" id="GO:0000976">
    <property type="term" value="F:transcription cis-regulatory region binding"/>
    <property type="evidence" value="ECO:0007669"/>
    <property type="project" value="TreeGrafter"/>
</dbReference>
<dbReference type="KEGG" id="glj:GKIL_1561"/>
<proteinExistence type="predicted"/>
<name>U5QFU8_GLOK1</name>
<organism evidence="3 4">
    <name type="scientific">Gloeobacter kilaueensis (strain ATCC BAA-2537 / CCAP 1431/1 / ULC 316 / JS1)</name>
    <dbReference type="NCBI Taxonomy" id="1183438"/>
    <lineage>
        <taxon>Bacteria</taxon>
        <taxon>Bacillati</taxon>
        <taxon>Cyanobacteriota</taxon>
        <taxon>Cyanophyceae</taxon>
        <taxon>Gloeobacterales</taxon>
        <taxon>Gloeobacteraceae</taxon>
        <taxon>Gloeobacter</taxon>
    </lineage>
</organism>
<evidence type="ECO:0000313" key="4">
    <source>
        <dbReference type="Proteomes" id="UP000017396"/>
    </source>
</evidence>
<dbReference type="Pfam" id="PF14250">
    <property type="entry name" value="AbrB-like"/>
    <property type="match status" value="1"/>
</dbReference>
<dbReference type="OrthoDB" id="512458at2"/>